<reference evidence="1" key="1">
    <citation type="submission" date="2014-11" db="EMBL/GenBank/DDBJ databases">
        <authorList>
            <person name="Amaro Gonzalez C."/>
        </authorList>
    </citation>
    <scope>NUCLEOTIDE SEQUENCE</scope>
</reference>
<proteinExistence type="predicted"/>
<dbReference type="AlphaFoldDB" id="A0A0E9V4W4"/>
<protein>
    <submittedName>
        <fullName evidence="1">Uncharacterized protein</fullName>
    </submittedName>
</protein>
<name>A0A0E9V4W4_ANGAN</name>
<organism evidence="1">
    <name type="scientific">Anguilla anguilla</name>
    <name type="common">European freshwater eel</name>
    <name type="synonym">Muraena anguilla</name>
    <dbReference type="NCBI Taxonomy" id="7936"/>
    <lineage>
        <taxon>Eukaryota</taxon>
        <taxon>Metazoa</taxon>
        <taxon>Chordata</taxon>
        <taxon>Craniata</taxon>
        <taxon>Vertebrata</taxon>
        <taxon>Euteleostomi</taxon>
        <taxon>Actinopterygii</taxon>
        <taxon>Neopterygii</taxon>
        <taxon>Teleostei</taxon>
        <taxon>Anguilliformes</taxon>
        <taxon>Anguillidae</taxon>
        <taxon>Anguilla</taxon>
    </lineage>
</organism>
<evidence type="ECO:0000313" key="1">
    <source>
        <dbReference type="EMBL" id="JAH73041.1"/>
    </source>
</evidence>
<reference evidence="1" key="2">
    <citation type="journal article" date="2015" name="Fish Shellfish Immunol.">
        <title>Early steps in the European eel (Anguilla anguilla)-Vibrio vulnificus interaction in the gills: Role of the RtxA13 toxin.</title>
        <authorList>
            <person name="Callol A."/>
            <person name="Pajuelo D."/>
            <person name="Ebbesson L."/>
            <person name="Teles M."/>
            <person name="MacKenzie S."/>
            <person name="Amaro C."/>
        </authorList>
    </citation>
    <scope>NUCLEOTIDE SEQUENCE</scope>
</reference>
<accession>A0A0E9V4W4</accession>
<sequence>MDPLISVVKMLLKPVLSSDIGTYSFTAQFTVA</sequence>
<dbReference type="EMBL" id="GBXM01035536">
    <property type="protein sequence ID" value="JAH73041.1"/>
    <property type="molecule type" value="Transcribed_RNA"/>
</dbReference>